<comment type="pathway">
    <text evidence="2">Amino-acid degradation; L-lysine degradation via saccharopine pathway; glutaryl-CoA from L-lysine: step 2/6.</text>
</comment>
<dbReference type="Pfam" id="PF05222">
    <property type="entry name" value="AlaDh_PNT_N"/>
    <property type="match status" value="1"/>
</dbReference>
<evidence type="ECO:0000256" key="6">
    <source>
        <dbReference type="ARBA" id="ARBA00025744"/>
    </source>
</evidence>
<evidence type="ECO:0000256" key="5">
    <source>
        <dbReference type="ARBA" id="ARBA00023268"/>
    </source>
</evidence>
<dbReference type="OrthoDB" id="10059875at2759"/>
<dbReference type="GO" id="GO:0004753">
    <property type="term" value="F:saccharopine dehydrogenase activity"/>
    <property type="evidence" value="ECO:0007669"/>
    <property type="project" value="TreeGrafter"/>
</dbReference>
<dbReference type="GO" id="GO:0019878">
    <property type="term" value="P:lysine biosynthetic process via aminoadipic acid"/>
    <property type="evidence" value="ECO:0007669"/>
    <property type="project" value="TreeGrafter"/>
</dbReference>
<evidence type="ECO:0000259" key="7">
    <source>
        <dbReference type="SMART" id="SM01002"/>
    </source>
</evidence>
<dbReference type="SUPFAM" id="SSF55347">
    <property type="entry name" value="Glyceraldehyde-3-phosphate dehydrogenase-like, C-terminal domain"/>
    <property type="match status" value="1"/>
</dbReference>
<dbReference type="FunFam" id="3.40.50.720:FF:000284">
    <property type="entry name" value="Lysine-ketoglutarate reductase/saccharopine dehydrogenase1"/>
    <property type="match status" value="1"/>
</dbReference>
<dbReference type="SUPFAM" id="SSF51735">
    <property type="entry name" value="NAD(P)-binding Rossmann-fold domains"/>
    <property type="match status" value="1"/>
</dbReference>
<evidence type="ECO:0000256" key="1">
    <source>
        <dbReference type="ARBA" id="ARBA00004682"/>
    </source>
</evidence>
<dbReference type="OMA" id="TPHVHDI"/>
<dbReference type="GO" id="GO:0033512">
    <property type="term" value="P:L-lysine catabolic process to acetyl-CoA via saccharopine"/>
    <property type="evidence" value="ECO:0007669"/>
    <property type="project" value="UniProtKB-UniPathway"/>
</dbReference>
<comment type="pathway">
    <text evidence="1">Amino-acid degradation; L-lysine degradation via saccharopine pathway; glutaryl-CoA from L-lysine: step 1/6.</text>
</comment>
<dbReference type="GO" id="GO:0005737">
    <property type="term" value="C:cytoplasm"/>
    <property type="evidence" value="ECO:0007669"/>
    <property type="project" value="TreeGrafter"/>
</dbReference>
<name>A0A834YUJ4_TETSI</name>
<dbReference type="InterPro" id="IPR043009">
    <property type="entry name" value="LOR/SDH_bifunc_enz_cons_dom_sf"/>
</dbReference>
<organism evidence="9 10">
    <name type="scientific">Tetracentron sinense</name>
    <name type="common">Spur-leaf</name>
    <dbReference type="NCBI Taxonomy" id="13715"/>
    <lineage>
        <taxon>Eukaryota</taxon>
        <taxon>Viridiplantae</taxon>
        <taxon>Streptophyta</taxon>
        <taxon>Embryophyta</taxon>
        <taxon>Tracheophyta</taxon>
        <taxon>Spermatophyta</taxon>
        <taxon>Magnoliopsida</taxon>
        <taxon>Trochodendrales</taxon>
        <taxon>Trochodendraceae</taxon>
        <taxon>Tetracentron</taxon>
    </lineage>
</organism>
<dbReference type="InterPro" id="IPR007886">
    <property type="entry name" value="AlaDH/PNT_N"/>
</dbReference>
<feature type="domain" description="Alanine dehydrogenase/pyridine nucleotide transhydrogenase NAD(H)-binding" evidence="7">
    <location>
        <begin position="184"/>
        <end position="323"/>
    </location>
</feature>
<dbReference type="SUPFAM" id="SSF52283">
    <property type="entry name" value="Formate/glycerate dehydrogenase catalytic domain-like"/>
    <property type="match status" value="1"/>
</dbReference>
<comment type="similarity">
    <text evidence="6">In the C-terminal section; belongs to the saccharopine dehydrogenase family.</text>
</comment>
<dbReference type="Gene3D" id="3.30.360.10">
    <property type="entry name" value="Dihydrodipicolinate Reductase, domain 2"/>
    <property type="match status" value="1"/>
</dbReference>
<dbReference type="SMART" id="SM01003">
    <property type="entry name" value="AlaDh_PNT_N"/>
    <property type="match status" value="1"/>
</dbReference>
<reference evidence="9 10" key="1">
    <citation type="submission" date="2020-04" db="EMBL/GenBank/DDBJ databases">
        <title>Plant Genome Project.</title>
        <authorList>
            <person name="Zhang R.-G."/>
        </authorList>
    </citation>
    <scope>NUCLEOTIDE SEQUENCE [LARGE SCALE GENOMIC DNA]</scope>
    <source>
        <strain evidence="9">YNK0</strain>
        <tissue evidence="9">Leaf</tissue>
    </source>
</reference>
<dbReference type="UniPathway" id="UPA00868">
    <property type="reaction ID" value="UER00835"/>
</dbReference>
<accession>A0A834YUJ4</accession>
<dbReference type="PANTHER" id="PTHR11133">
    <property type="entry name" value="SACCHAROPINE DEHYDROGENASE"/>
    <property type="match status" value="1"/>
</dbReference>
<keyword evidence="4" id="KW-0520">NAD</keyword>
<dbReference type="Pfam" id="PF16653">
    <property type="entry name" value="Sacchrp_dh_C"/>
    <property type="match status" value="2"/>
</dbReference>
<dbReference type="PANTHER" id="PTHR11133:SF22">
    <property type="entry name" value="ALPHA-AMINOADIPIC SEMIALDEHYDE SYNTHASE, MITOCHONDRIAL"/>
    <property type="match status" value="1"/>
</dbReference>
<dbReference type="CDD" id="cd12144">
    <property type="entry name" value="SDH_N_domain"/>
    <property type="match status" value="1"/>
</dbReference>
<dbReference type="InterPro" id="IPR032095">
    <property type="entry name" value="Sacchrp_dh-like_C"/>
</dbReference>
<dbReference type="Gene3D" id="3.40.50.720">
    <property type="entry name" value="NAD(P)-binding Rossmann-like Domain"/>
    <property type="match status" value="2"/>
</dbReference>
<dbReference type="Pfam" id="PF04455">
    <property type="entry name" value="Saccharop_dh_N"/>
    <property type="match status" value="1"/>
</dbReference>
<dbReference type="InterPro" id="IPR007698">
    <property type="entry name" value="AlaDH/PNT_NAD(H)-bd"/>
</dbReference>
<dbReference type="SMART" id="SM01002">
    <property type="entry name" value="AlaDh_PNT_C"/>
    <property type="match status" value="1"/>
</dbReference>
<evidence type="ECO:0000259" key="8">
    <source>
        <dbReference type="SMART" id="SM01003"/>
    </source>
</evidence>
<keyword evidence="3" id="KW-0560">Oxidoreductase</keyword>
<dbReference type="AlphaFoldDB" id="A0A834YUJ4"/>
<sequence length="789" mass="85558">MLGNGVVGILSESSNTWERRAPLTPSHCARLLHSGRGKIGVAGIIVQPSTKRIHHDALYEDVGCKISDDLSECGLVVGIKQPKLDLILPDRAYAFFSHTHKAQKENMPLLDKILAERVSLYDYELIVGDHGKRLLAFGKYAGRAGLIDFLCGLGKRYLHLGYSTPFLSLGASYMYSSLAAAKAAVISVGEEIATLGLPSGICPLVFIFTGSGNGAQEIFKLLPHTFVDPRRLPELFGTVLLQGKVNCMYWEKRFPRLLSTKQLQDLMRKGSPLVGVSDITCDIGGSLEFVNQTTSIETPFFRYDPFTDSYHGDMEGNGVMCLAVDILPTEFAKEVSLSGHLFDQFLINETLDIIEAAGGSFHLVKCQVGQSANAMSYSELEVGADDSAVLDQIIDSLTFIANRSGNFGFLNKETNKISLKFGKVRESGAEKEDDSKKKPGVLILGAGRVCRPAAELLASTGSISSLQWFKTLLNDDAVEPNDVQVIVASLYLKDAEETIEGIPNAKAVQIDVMDHGSLCTHISQVEVVISLLPPSCHTIVANACIELKKHLVTASYVDDSMSMLEEKAKSAGITILGEMGLDPGIDHMMAMKMINHAHARRGRIRSFTSYCGGIPSPAAANNPLAYKFRTVGMLATMRRSLGGLWMKGMAGTGRKAAEAKEDCWGGTSALGLLAVGFGSKGEAGRWQLKGIGAIQAGHNPATYKSLGETVHVNGDKLYDSAVRVRIPDLPAFALECLPNRNALVYGDLYEIGHEASTIFRGTLRYEGKTVYVICNLNAMVYKLNYLNVN</sequence>
<dbReference type="InterPro" id="IPR051168">
    <property type="entry name" value="AASS"/>
</dbReference>
<evidence type="ECO:0000256" key="3">
    <source>
        <dbReference type="ARBA" id="ARBA00023002"/>
    </source>
</evidence>
<dbReference type="FunFam" id="3.30.70.2690:FF:000001">
    <property type="entry name" value="Lysine-ketoglutarate reductase/saccharopine dehydrogenase1"/>
    <property type="match status" value="1"/>
</dbReference>
<keyword evidence="10" id="KW-1185">Reference proteome</keyword>
<dbReference type="InterPro" id="IPR005097">
    <property type="entry name" value="Sacchrp_dh_NADP-bd"/>
</dbReference>
<evidence type="ECO:0008006" key="11">
    <source>
        <dbReference type="Google" id="ProtNLM"/>
    </source>
</evidence>
<dbReference type="Pfam" id="PF03435">
    <property type="entry name" value="Sacchrp_dh_NADP"/>
    <property type="match status" value="1"/>
</dbReference>
<comment type="caution">
    <text evidence="9">The sequence shown here is derived from an EMBL/GenBank/DDBJ whole genome shotgun (WGS) entry which is preliminary data.</text>
</comment>
<evidence type="ECO:0000313" key="9">
    <source>
        <dbReference type="EMBL" id="KAF8393705.1"/>
    </source>
</evidence>
<keyword evidence="5" id="KW-0511">Multifunctional enzyme</keyword>
<evidence type="ECO:0000256" key="4">
    <source>
        <dbReference type="ARBA" id="ARBA00023027"/>
    </source>
</evidence>
<evidence type="ECO:0000313" key="10">
    <source>
        <dbReference type="Proteomes" id="UP000655225"/>
    </source>
</evidence>
<dbReference type="InterPro" id="IPR036291">
    <property type="entry name" value="NAD(P)-bd_dom_sf"/>
</dbReference>
<evidence type="ECO:0000256" key="2">
    <source>
        <dbReference type="ARBA" id="ARBA00004720"/>
    </source>
</evidence>
<dbReference type="EMBL" id="JABCRI010000015">
    <property type="protein sequence ID" value="KAF8393705.1"/>
    <property type="molecule type" value="Genomic_DNA"/>
</dbReference>
<dbReference type="InterPro" id="IPR007545">
    <property type="entry name" value="LOR/SDH_bifunc_enz_cons_dom"/>
</dbReference>
<gene>
    <name evidence="9" type="ORF">HHK36_021952</name>
</gene>
<proteinExistence type="inferred from homology"/>
<dbReference type="Gene3D" id="3.30.70.2690">
    <property type="entry name" value="LOR/SDH bifunctional enzyme, conserved domain"/>
    <property type="match status" value="1"/>
</dbReference>
<protein>
    <recommendedName>
        <fullName evidence="11">Saccharopine dehydrogenase (NAD(+), L-glutamate-forming)</fullName>
    </recommendedName>
</protein>
<feature type="domain" description="Alanine dehydrogenase/pyridine nucleotide transhydrogenase N-terminal" evidence="8">
    <location>
        <begin position="8"/>
        <end position="144"/>
    </location>
</feature>
<dbReference type="Proteomes" id="UP000655225">
    <property type="component" value="Unassembled WGS sequence"/>
</dbReference>